<accession>A0ABN8QK11</accession>
<feature type="non-terminal residue" evidence="1">
    <location>
        <position position="1"/>
    </location>
</feature>
<protein>
    <submittedName>
        <fullName evidence="1">Uncharacterized protein</fullName>
    </submittedName>
</protein>
<evidence type="ECO:0000313" key="2">
    <source>
        <dbReference type="Proteomes" id="UP001159427"/>
    </source>
</evidence>
<feature type="non-terminal residue" evidence="1">
    <location>
        <position position="132"/>
    </location>
</feature>
<dbReference type="Proteomes" id="UP001159427">
    <property type="component" value="Unassembled WGS sequence"/>
</dbReference>
<dbReference type="EMBL" id="CALNXI010001352">
    <property type="protein sequence ID" value="CAH3166045.1"/>
    <property type="molecule type" value="Genomic_DNA"/>
</dbReference>
<sequence length="132" mass="14749">NVIGTFSTESFHSDGDVNNNISDEEFVPLYDYYRSKNPDFGYQSHDVFDLENMNSADCKAEFRVEKADLPLLADALHIPAVFQCKQRSIWDEGRKHDAGMLADSGLLNDMGNFAFSPAGQPMCVYGDPAYPL</sequence>
<organism evidence="1 2">
    <name type="scientific">Porites evermanni</name>
    <dbReference type="NCBI Taxonomy" id="104178"/>
    <lineage>
        <taxon>Eukaryota</taxon>
        <taxon>Metazoa</taxon>
        <taxon>Cnidaria</taxon>
        <taxon>Anthozoa</taxon>
        <taxon>Hexacorallia</taxon>
        <taxon>Scleractinia</taxon>
        <taxon>Fungiina</taxon>
        <taxon>Poritidae</taxon>
        <taxon>Porites</taxon>
    </lineage>
</organism>
<reference evidence="1 2" key="1">
    <citation type="submission" date="2022-05" db="EMBL/GenBank/DDBJ databases">
        <authorList>
            <consortium name="Genoscope - CEA"/>
            <person name="William W."/>
        </authorList>
    </citation>
    <scope>NUCLEOTIDE SEQUENCE [LARGE SCALE GENOMIC DNA]</scope>
</reference>
<comment type="caution">
    <text evidence="1">The sequence shown here is derived from an EMBL/GenBank/DDBJ whole genome shotgun (WGS) entry which is preliminary data.</text>
</comment>
<gene>
    <name evidence="1" type="ORF">PEVE_00005554</name>
</gene>
<proteinExistence type="predicted"/>
<dbReference type="PANTHER" id="PTHR34615">
    <property type="entry name" value="PX DOMAIN-CONTAINING PROTEIN"/>
    <property type="match status" value="1"/>
</dbReference>
<dbReference type="PANTHER" id="PTHR34615:SF1">
    <property type="entry name" value="PX DOMAIN-CONTAINING PROTEIN"/>
    <property type="match status" value="1"/>
</dbReference>
<keyword evidence="2" id="KW-1185">Reference proteome</keyword>
<evidence type="ECO:0000313" key="1">
    <source>
        <dbReference type="EMBL" id="CAH3166045.1"/>
    </source>
</evidence>
<name>A0ABN8QK11_9CNID</name>